<evidence type="ECO:0000313" key="3">
    <source>
        <dbReference type="EMBL" id="MQS17228.1"/>
    </source>
</evidence>
<keyword evidence="2" id="KW-0472">Membrane</keyword>
<keyword evidence="4" id="KW-1185">Reference proteome</keyword>
<dbReference type="Proteomes" id="UP000450000">
    <property type="component" value="Unassembled WGS sequence"/>
</dbReference>
<sequence>MTTNDVIDEIVSGVGNLPELAQQAQDWAMGNLWWVAACALLVAVAVSSVQRLMSRSTLSNRTAFEVLPTNGFDPALEDVLRFAKQIARAQRSTSRWALPARGTAMRVRLMSVGGPLTLRVEGPARATTVLRHQGYAQCELRAVTGRESKPERPKIRLGVHNDGTSASTAAA</sequence>
<comment type="caution">
    <text evidence="3">The sequence shown here is derived from an EMBL/GenBank/DDBJ whole genome shotgun (WGS) entry which is preliminary data.</text>
</comment>
<protein>
    <submittedName>
        <fullName evidence="3">Uncharacterized protein</fullName>
    </submittedName>
</protein>
<feature type="transmembrane region" description="Helical" evidence="2">
    <location>
        <begin position="32"/>
        <end position="53"/>
    </location>
</feature>
<dbReference type="OrthoDB" id="4305003at2"/>
<dbReference type="RefSeq" id="WP_153469741.1">
    <property type="nucleotide sequence ID" value="NZ_WBOF01000004.1"/>
</dbReference>
<evidence type="ECO:0000256" key="1">
    <source>
        <dbReference type="SAM" id="MobiDB-lite"/>
    </source>
</evidence>
<evidence type="ECO:0000313" key="4">
    <source>
        <dbReference type="Proteomes" id="UP000450000"/>
    </source>
</evidence>
<reference evidence="3 4" key="1">
    <citation type="submission" date="2019-09" db="EMBL/GenBank/DDBJ databases">
        <title>Genome Sequences of Streptomyces kaniharaensis ATCC 21070.</title>
        <authorList>
            <person name="Zhu W."/>
            <person name="De Crecy-Lagard V."/>
            <person name="Richards N.G."/>
        </authorList>
    </citation>
    <scope>NUCLEOTIDE SEQUENCE [LARGE SCALE GENOMIC DNA]</scope>
    <source>
        <strain evidence="3 4">SF-557</strain>
    </source>
</reference>
<accession>A0A6N7L3T8</accession>
<feature type="compositionally biased region" description="Basic and acidic residues" evidence="1">
    <location>
        <begin position="145"/>
        <end position="154"/>
    </location>
</feature>
<proteinExistence type="predicted"/>
<keyword evidence="2" id="KW-0812">Transmembrane</keyword>
<keyword evidence="2" id="KW-1133">Transmembrane helix</keyword>
<name>A0A6N7L3T8_9ACTN</name>
<dbReference type="AlphaFoldDB" id="A0A6N7L3T8"/>
<gene>
    <name evidence="3" type="ORF">F7Q99_34880</name>
</gene>
<dbReference type="EMBL" id="WBOF01000004">
    <property type="protein sequence ID" value="MQS17228.1"/>
    <property type="molecule type" value="Genomic_DNA"/>
</dbReference>
<feature type="region of interest" description="Disordered" evidence="1">
    <location>
        <begin position="145"/>
        <end position="171"/>
    </location>
</feature>
<organism evidence="3 4">
    <name type="scientific">Streptomyces kaniharaensis</name>
    <dbReference type="NCBI Taxonomy" id="212423"/>
    <lineage>
        <taxon>Bacteria</taxon>
        <taxon>Bacillati</taxon>
        <taxon>Actinomycetota</taxon>
        <taxon>Actinomycetes</taxon>
        <taxon>Kitasatosporales</taxon>
        <taxon>Streptomycetaceae</taxon>
        <taxon>Streptomyces</taxon>
    </lineage>
</organism>
<feature type="compositionally biased region" description="Polar residues" evidence="1">
    <location>
        <begin position="162"/>
        <end position="171"/>
    </location>
</feature>
<evidence type="ECO:0000256" key="2">
    <source>
        <dbReference type="SAM" id="Phobius"/>
    </source>
</evidence>